<sequence>MRSVISRCYGGPDVLETVVAPIPEIKSDEVLVQVRAAGVNPLDWHYLRGEPYFMRLDTGIGSPGRHQLGVDFAGTVVAVGAAVEDYAPGDRVYGGANGAFGDYLKRSDKGSLAHLPDNVGYAEAAAVPIAAVTALQALRDSGRVKPGDRVLVNGASGGVGTFAVQLARVMGAEVTGVCSTRNLAMVRSLGATEVIDYTVADYTRSGQQWDVIIDAVGNHGPLVNRQALAPGGTLVMVGAGKGNWVGPLVNLAVAVVASNFIDENLKPFLAHLRGEDLEYLAELMARGELSPVIDRHYPLAEVREAIAYSESGRARGKIIIDVNPADD</sequence>
<dbReference type="InterPro" id="IPR036291">
    <property type="entry name" value="NAD(P)-bd_dom_sf"/>
</dbReference>
<keyword evidence="3" id="KW-1185">Reference proteome</keyword>
<dbReference type="Pfam" id="PF13602">
    <property type="entry name" value="ADH_zinc_N_2"/>
    <property type="match status" value="1"/>
</dbReference>
<dbReference type="AlphaFoldDB" id="A0A5C9A0F4"/>
<dbReference type="EMBL" id="VRZA01000004">
    <property type="protein sequence ID" value="TXS93077.1"/>
    <property type="molecule type" value="Genomic_DNA"/>
</dbReference>
<dbReference type="InterPro" id="IPR011032">
    <property type="entry name" value="GroES-like_sf"/>
</dbReference>
<comment type="caution">
    <text evidence="2">The sequence shown here is derived from an EMBL/GenBank/DDBJ whole genome shotgun (WGS) entry which is preliminary data.</text>
</comment>
<dbReference type="PROSITE" id="PS01162">
    <property type="entry name" value="QOR_ZETA_CRYSTAL"/>
    <property type="match status" value="1"/>
</dbReference>
<dbReference type="GO" id="GO:0008270">
    <property type="term" value="F:zinc ion binding"/>
    <property type="evidence" value="ECO:0007669"/>
    <property type="project" value="InterPro"/>
</dbReference>
<name>A0A5C9A0F4_9GAMM</name>
<dbReference type="PANTHER" id="PTHR44013:SF1">
    <property type="entry name" value="ZINC-TYPE ALCOHOL DEHYDROGENASE-LIKE PROTEIN C16A3.02C"/>
    <property type="match status" value="1"/>
</dbReference>
<gene>
    <name evidence="2" type="ORF">FV139_13525</name>
</gene>
<protein>
    <submittedName>
        <fullName evidence="2">NAD(P)-dependent alcohol dehydrogenase</fullName>
    </submittedName>
</protein>
<dbReference type="SMART" id="SM00829">
    <property type="entry name" value="PKS_ER"/>
    <property type="match status" value="1"/>
</dbReference>
<dbReference type="SUPFAM" id="SSF51735">
    <property type="entry name" value="NAD(P)-binding Rossmann-fold domains"/>
    <property type="match status" value="1"/>
</dbReference>
<organism evidence="2 3">
    <name type="scientific">Parahaliea maris</name>
    <dbReference type="NCBI Taxonomy" id="2716870"/>
    <lineage>
        <taxon>Bacteria</taxon>
        <taxon>Pseudomonadati</taxon>
        <taxon>Pseudomonadota</taxon>
        <taxon>Gammaproteobacteria</taxon>
        <taxon>Cellvibrionales</taxon>
        <taxon>Halieaceae</taxon>
        <taxon>Parahaliea</taxon>
    </lineage>
</organism>
<dbReference type="InterPro" id="IPR020843">
    <property type="entry name" value="ER"/>
</dbReference>
<dbReference type="PANTHER" id="PTHR44013">
    <property type="entry name" value="ZINC-TYPE ALCOHOL DEHYDROGENASE-LIKE PROTEIN C16A3.02C"/>
    <property type="match status" value="1"/>
</dbReference>
<dbReference type="SUPFAM" id="SSF50129">
    <property type="entry name" value="GroES-like"/>
    <property type="match status" value="1"/>
</dbReference>
<dbReference type="CDD" id="cd08267">
    <property type="entry name" value="MDR1"/>
    <property type="match status" value="1"/>
</dbReference>
<dbReference type="Pfam" id="PF08240">
    <property type="entry name" value="ADH_N"/>
    <property type="match status" value="1"/>
</dbReference>
<accession>A0A5C9A0F4</accession>
<evidence type="ECO:0000313" key="3">
    <source>
        <dbReference type="Proteomes" id="UP000321039"/>
    </source>
</evidence>
<dbReference type="Proteomes" id="UP000321039">
    <property type="component" value="Unassembled WGS sequence"/>
</dbReference>
<dbReference type="Gene3D" id="3.40.50.720">
    <property type="entry name" value="NAD(P)-binding Rossmann-like Domain"/>
    <property type="match status" value="1"/>
</dbReference>
<feature type="domain" description="Enoyl reductase (ER)" evidence="1">
    <location>
        <begin position="10"/>
        <end position="320"/>
    </location>
</feature>
<dbReference type="GO" id="GO:0016491">
    <property type="term" value="F:oxidoreductase activity"/>
    <property type="evidence" value="ECO:0007669"/>
    <property type="project" value="InterPro"/>
</dbReference>
<dbReference type="InterPro" id="IPR002364">
    <property type="entry name" value="Quin_OxRdtase/zeta-crystal_CS"/>
</dbReference>
<evidence type="ECO:0000259" key="1">
    <source>
        <dbReference type="SMART" id="SM00829"/>
    </source>
</evidence>
<dbReference type="Gene3D" id="3.90.180.10">
    <property type="entry name" value="Medium-chain alcohol dehydrogenases, catalytic domain"/>
    <property type="match status" value="1"/>
</dbReference>
<dbReference type="InterPro" id="IPR013154">
    <property type="entry name" value="ADH-like_N"/>
</dbReference>
<proteinExistence type="predicted"/>
<reference evidence="2 3" key="1">
    <citation type="submission" date="2019-08" db="EMBL/GenBank/DDBJ databases">
        <title>Parahaliea maris sp. nov., isolated from the surface seawater.</title>
        <authorList>
            <person name="Liu Y."/>
        </authorList>
    </citation>
    <scope>NUCLEOTIDE SEQUENCE [LARGE SCALE GENOMIC DNA]</scope>
    <source>
        <strain evidence="2 3">HSLHS9</strain>
    </source>
</reference>
<dbReference type="InterPro" id="IPR052733">
    <property type="entry name" value="Chloroplast_QOR"/>
</dbReference>
<evidence type="ECO:0000313" key="2">
    <source>
        <dbReference type="EMBL" id="TXS93077.1"/>
    </source>
</evidence>